<dbReference type="InterPro" id="IPR050523">
    <property type="entry name" value="AKR_Detox_Biosynth"/>
</dbReference>
<dbReference type="PANTHER" id="PTHR43364">
    <property type="entry name" value="NADH-SPECIFIC METHYLGLYOXAL REDUCTASE-RELATED"/>
    <property type="match status" value="1"/>
</dbReference>
<dbReference type="PANTHER" id="PTHR43364:SF6">
    <property type="entry name" value="OXIDOREDUCTASE-RELATED"/>
    <property type="match status" value="1"/>
</dbReference>
<dbReference type="FunFam" id="3.20.20.100:FF:000004">
    <property type="entry name" value="Oxidoreductase, aldo/keto reductase"/>
    <property type="match status" value="1"/>
</dbReference>
<evidence type="ECO:0000313" key="4">
    <source>
        <dbReference type="Proteomes" id="UP000187194"/>
    </source>
</evidence>
<evidence type="ECO:0000313" key="3">
    <source>
        <dbReference type="EMBL" id="OMG71828.1"/>
    </source>
</evidence>
<dbReference type="InterPro" id="IPR023210">
    <property type="entry name" value="NADP_OxRdtase_dom"/>
</dbReference>
<sequence>MTAPTAAKRAARFLDTVSRGLIMALRSLGTSSIQVSPLVFGGNVFGWTADEATSFSLLDALADHGINFIDTADIYSAWAPGNRGGESETIIGKWLKRRGRRDDVVISTKVGLLEARAGLSRDNILKAADDSLRRLQTDYIDLYFSHADLPDSAPLEETLGAYRTLVDAGKVRIIGASNYNGARLREAAGISRRDGLPAYQVVQPEYNLYDRAEYERDIEPVATELNLGVINYYALASGFLSGKYRSTDDLTKSTRGEHVARYLDARGLRILAALDAVADKHRATPTAVALAWQIARPSITAPIASATSLEQLRDLGAAIRLALDADDVKQLDEASAY</sequence>
<dbReference type="EMBL" id="MTJZ01000023">
    <property type="protein sequence ID" value="OMG71828.1"/>
    <property type="molecule type" value="Genomic_DNA"/>
</dbReference>
<keyword evidence="1" id="KW-0560">Oxidoreductase</keyword>
<evidence type="ECO:0000256" key="1">
    <source>
        <dbReference type="ARBA" id="ARBA00023002"/>
    </source>
</evidence>
<protein>
    <submittedName>
        <fullName evidence="3">Alcohol dehydrogenase</fullName>
    </submittedName>
</protein>
<dbReference type="PRINTS" id="PR00069">
    <property type="entry name" value="ALDKETRDTASE"/>
</dbReference>
<dbReference type="InterPro" id="IPR036812">
    <property type="entry name" value="NAD(P)_OxRdtase_dom_sf"/>
</dbReference>
<accession>A0A1R1J9L5</accession>
<organism evidence="3 4">
    <name type="scientific">Burkholderia ubonensis</name>
    <dbReference type="NCBI Taxonomy" id="101571"/>
    <lineage>
        <taxon>Bacteria</taxon>
        <taxon>Pseudomonadati</taxon>
        <taxon>Pseudomonadota</taxon>
        <taxon>Betaproteobacteria</taxon>
        <taxon>Burkholderiales</taxon>
        <taxon>Burkholderiaceae</taxon>
        <taxon>Burkholderia</taxon>
        <taxon>Burkholderia cepacia complex</taxon>
    </lineage>
</organism>
<proteinExistence type="predicted"/>
<dbReference type="SUPFAM" id="SSF51430">
    <property type="entry name" value="NAD(P)-linked oxidoreductase"/>
    <property type="match status" value="1"/>
</dbReference>
<dbReference type="Pfam" id="PF00248">
    <property type="entry name" value="Aldo_ket_red"/>
    <property type="match status" value="1"/>
</dbReference>
<gene>
    <name evidence="3" type="ORF">BW685_19330</name>
</gene>
<evidence type="ECO:0000259" key="2">
    <source>
        <dbReference type="Pfam" id="PF00248"/>
    </source>
</evidence>
<name>A0A1R1J9L5_9BURK</name>
<dbReference type="Proteomes" id="UP000187194">
    <property type="component" value="Unassembled WGS sequence"/>
</dbReference>
<dbReference type="InterPro" id="IPR020471">
    <property type="entry name" value="AKR"/>
</dbReference>
<dbReference type="AlphaFoldDB" id="A0A1R1J9L5"/>
<dbReference type="GO" id="GO:0005829">
    <property type="term" value="C:cytosol"/>
    <property type="evidence" value="ECO:0007669"/>
    <property type="project" value="TreeGrafter"/>
</dbReference>
<comment type="caution">
    <text evidence="3">The sequence shown here is derived from an EMBL/GenBank/DDBJ whole genome shotgun (WGS) entry which is preliminary data.</text>
</comment>
<feature type="domain" description="NADP-dependent oxidoreductase" evidence="2">
    <location>
        <begin position="37"/>
        <end position="335"/>
    </location>
</feature>
<dbReference type="CDD" id="cd19081">
    <property type="entry name" value="AKR_AKR9C1"/>
    <property type="match status" value="1"/>
</dbReference>
<dbReference type="GO" id="GO:0016491">
    <property type="term" value="F:oxidoreductase activity"/>
    <property type="evidence" value="ECO:0007669"/>
    <property type="project" value="UniProtKB-KW"/>
</dbReference>
<reference evidence="3 4" key="1">
    <citation type="submission" date="2017-01" db="EMBL/GenBank/DDBJ databases">
        <title>Phylogeographic, genomic and meropenem susceptibility analysis of Burkholderia ubonensis.</title>
        <authorList>
            <person name="Price E.P."/>
            <person name="Sarovich D.S."/>
            <person name="Webb J.R."/>
            <person name="Hall C.M."/>
            <person name="Sahl J.W."/>
            <person name="Kaestli M."/>
            <person name="Mayo M."/>
            <person name="Harrington G."/>
            <person name="Baker A.L."/>
            <person name="Sidak-Loftis L.C."/>
            <person name="Lummis M."/>
            <person name="Schupp J.M."/>
            <person name="Gillece J.D."/>
            <person name="Tuanyok A."/>
            <person name="Warner J."/>
            <person name="Busch J.D."/>
            <person name="Keim P."/>
            <person name="Currie B.J."/>
            <person name="Wagner D.M."/>
        </authorList>
    </citation>
    <scope>NUCLEOTIDE SEQUENCE [LARGE SCALE GENOMIC DNA]</scope>
    <source>
        <strain evidence="3 4">A21</strain>
    </source>
</reference>
<dbReference type="Gene3D" id="3.20.20.100">
    <property type="entry name" value="NADP-dependent oxidoreductase domain"/>
    <property type="match status" value="1"/>
</dbReference>